<dbReference type="Pfam" id="PF11754">
    <property type="entry name" value="Velvet"/>
    <property type="match status" value="1"/>
</dbReference>
<dbReference type="InterPro" id="IPR038491">
    <property type="entry name" value="Velvet_dom_sf"/>
</dbReference>
<keyword evidence="4" id="KW-0539">Nucleus</keyword>
<evidence type="ECO:0000259" key="6">
    <source>
        <dbReference type="PROSITE" id="PS51821"/>
    </source>
</evidence>
<evidence type="ECO:0000313" key="7">
    <source>
        <dbReference type="EMBL" id="KNF05929.1"/>
    </source>
</evidence>
<keyword evidence="8" id="KW-1185">Reference proteome</keyword>
<dbReference type="Proteomes" id="UP000054564">
    <property type="component" value="Unassembled WGS sequence"/>
</dbReference>
<name>A0A0L0W357_9BASI</name>
<dbReference type="OrthoDB" id="1746739at2759"/>
<reference evidence="8" key="1">
    <citation type="submission" date="2014-03" db="EMBL/GenBank/DDBJ databases">
        <title>The Genome Sequence of Puccinia striiformis f. sp. tritici PST-78.</title>
        <authorList>
            <consortium name="The Broad Institute Genome Sequencing Platform"/>
            <person name="Cuomo C."/>
            <person name="Hulbert S."/>
            <person name="Chen X."/>
            <person name="Walker B."/>
            <person name="Young S.K."/>
            <person name="Zeng Q."/>
            <person name="Gargeya S."/>
            <person name="Fitzgerald M."/>
            <person name="Haas B."/>
            <person name="Abouelleil A."/>
            <person name="Alvarado L."/>
            <person name="Arachchi H.M."/>
            <person name="Berlin A.M."/>
            <person name="Chapman S.B."/>
            <person name="Goldberg J."/>
            <person name="Griggs A."/>
            <person name="Gujja S."/>
            <person name="Hansen M."/>
            <person name="Howarth C."/>
            <person name="Imamovic A."/>
            <person name="Larimer J."/>
            <person name="McCowan C."/>
            <person name="Montmayeur A."/>
            <person name="Murphy C."/>
            <person name="Neiman D."/>
            <person name="Pearson M."/>
            <person name="Priest M."/>
            <person name="Roberts A."/>
            <person name="Saif S."/>
            <person name="Shea T."/>
            <person name="Sisk P."/>
            <person name="Sykes S."/>
            <person name="Wortman J."/>
            <person name="Nusbaum C."/>
            <person name="Birren B."/>
        </authorList>
    </citation>
    <scope>NUCLEOTIDE SEQUENCE [LARGE SCALE GENOMIC DNA]</scope>
    <source>
        <strain evidence="8">race PST-78</strain>
    </source>
</reference>
<feature type="region of interest" description="Disordered" evidence="5">
    <location>
        <begin position="117"/>
        <end position="139"/>
    </location>
</feature>
<dbReference type="EMBL" id="AJIL01000005">
    <property type="protein sequence ID" value="KNF05929.1"/>
    <property type="molecule type" value="Genomic_DNA"/>
</dbReference>
<protein>
    <recommendedName>
        <fullName evidence="6">Velvet domain-containing protein</fullName>
    </recommendedName>
</protein>
<dbReference type="PANTHER" id="PTHR33572:SF3">
    <property type="entry name" value="VELVET COMPLEX SUBUNIT B"/>
    <property type="match status" value="1"/>
</dbReference>
<evidence type="ECO:0000256" key="5">
    <source>
        <dbReference type="SAM" id="MobiDB-lite"/>
    </source>
</evidence>
<organism evidence="7 8">
    <name type="scientific">Puccinia striiformis f. sp. tritici PST-78</name>
    <dbReference type="NCBI Taxonomy" id="1165861"/>
    <lineage>
        <taxon>Eukaryota</taxon>
        <taxon>Fungi</taxon>
        <taxon>Dikarya</taxon>
        <taxon>Basidiomycota</taxon>
        <taxon>Pucciniomycotina</taxon>
        <taxon>Pucciniomycetes</taxon>
        <taxon>Pucciniales</taxon>
        <taxon>Pucciniaceae</taxon>
        <taxon>Puccinia</taxon>
    </lineage>
</organism>
<dbReference type="AlphaFoldDB" id="A0A0L0W357"/>
<evidence type="ECO:0000256" key="3">
    <source>
        <dbReference type="ARBA" id="ARBA00023163"/>
    </source>
</evidence>
<keyword evidence="2" id="KW-0805">Transcription regulation</keyword>
<evidence type="ECO:0000256" key="1">
    <source>
        <dbReference type="ARBA" id="ARBA00004123"/>
    </source>
</evidence>
<dbReference type="InterPro" id="IPR021740">
    <property type="entry name" value="Velvet"/>
</dbReference>
<dbReference type="InterPro" id="IPR037525">
    <property type="entry name" value="Velvet_dom"/>
</dbReference>
<comment type="caution">
    <text evidence="7">The sequence shown here is derived from an EMBL/GenBank/DDBJ whole genome shotgun (WGS) entry which is preliminary data.</text>
</comment>
<dbReference type="Gene3D" id="2.60.40.3960">
    <property type="entry name" value="Velvet domain"/>
    <property type="match status" value="1"/>
</dbReference>
<dbReference type="PROSITE" id="PS51821">
    <property type="entry name" value="VELVET"/>
    <property type="match status" value="1"/>
</dbReference>
<sequence>MYPSTSSYHLPADGPSNSHGRHFQLRIVQQPVRARMCGFGDKDRRLLTPPVIAELLVYDSRTGTPISTDEVDTSFFVLNADLWDSRGTHELNIVMHPVFCNPESTTNYSSAYDNQAPVPGPSGQTVPIPGSSGQTSAISSINHLCGPSSGAIPPSYPRPALDSPAKPNGEIAYTRNLIGALAQSASRLQGMDGQPGIFFIFHDLSVRTEGIFCLRFTLVVLGNHNHFTDQPTDILASTFSEPFQVYSAKKLYLCHNLPSTYQIFPACDWHSHSPGMLGPTALTKHFSGQRVRIPTRRRKVKDEGAESTDEEVEDDEN</sequence>
<evidence type="ECO:0000256" key="2">
    <source>
        <dbReference type="ARBA" id="ARBA00023015"/>
    </source>
</evidence>
<feature type="region of interest" description="Disordered" evidence="5">
    <location>
        <begin position="288"/>
        <end position="317"/>
    </location>
</feature>
<accession>A0A0L0W357</accession>
<gene>
    <name evidence="7" type="ORF">PSTG_00922</name>
</gene>
<feature type="compositionally biased region" description="Acidic residues" evidence="5">
    <location>
        <begin position="305"/>
        <end position="317"/>
    </location>
</feature>
<dbReference type="STRING" id="1165861.A0A0L0W357"/>
<feature type="domain" description="Velvet" evidence="6">
    <location>
        <begin position="17"/>
        <end position="296"/>
    </location>
</feature>
<dbReference type="PANTHER" id="PTHR33572">
    <property type="entry name" value="SPORE DEVELOPMENT REGULATOR VOSA"/>
    <property type="match status" value="1"/>
</dbReference>
<feature type="region of interest" description="Disordered" evidence="5">
    <location>
        <begin position="1"/>
        <end position="21"/>
    </location>
</feature>
<dbReference type="GO" id="GO:0005634">
    <property type="term" value="C:nucleus"/>
    <property type="evidence" value="ECO:0007669"/>
    <property type="project" value="UniProtKB-SubCell"/>
</dbReference>
<evidence type="ECO:0000313" key="8">
    <source>
        <dbReference type="Proteomes" id="UP000054564"/>
    </source>
</evidence>
<evidence type="ECO:0000256" key="4">
    <source>
        <dbReference type="ARBA" id="ARBA00023242"/>
    </source>
</evidence>
<keyword evidence="3" id="KW-0804">Transcription</keyword>
<proteinExistence type="predicted"/>
<comment type="subcellular location">
    <subcellularLocation>
        <location evidence="1">Nucleus</location>
    </subcellularLocation>
</comment>